<gene>
    <name evidence="2" type="ORF">OHB29_16095</name>
</gene>
<keyword evidence="3" id="KW-1185">Reference proteome</keyword>
<protein>
    <submittedName>
        <fullName evidence="2">Uncharacterized protein</fullName>
    </submittedName>
</protein>
<dbReference type="Proteomes" id="UP001341259">
    <property type="component" value="Chromosome"/>
</dbReference>
<organism evidence="2 3">
    <name type="scientific">Streptomyces violaceus</name>
    <name type="common">Streptomyces venezuelae</name>
    <dbReference type="NCBI Taxonomy" id="1936"/>
    <lineage>
        <taxon>Bacteria</taxon>
        <taxon>Bacillati</taxon>
        <taxon>Actinomycetota</taxon>
        <taxon>Actinomycetes</taxon>
        <taxon>Kitasatosporales</taxon>
        <taxon>Streptomycetaceae</taxon>
        <taxon>Streptomyces</taxon>
    </lineage>
</organism>
<accession>A0ABZ1NS57</accession>
<reference evidence="2 3" key="1">
    <citation type="submission" date="2022-10" db="EMBL/GenBank/DDBJ databases">
        <title>The complete genomes of actinobacterial strains from the NBC collection.</title>
        <authorList>
            <person name="Joergensen T.S."/>
            <person name="Alvarez Arevalo M."/>
            <person name="Sterndorff E.B."/>
            <person name="Faurdal D."/>
            <person name="Vuksanovic O."/>
            <person name="Mourched A.-S."/>
            <person name="Charusanti P."/>
            <person name="Shaw S."/>
            <person name="Blin K."/>
            <person name="Weber T."/>
        </authorList>
    </citation>
    <scope>NUCLEOTIDE SEQUENCE [LARGE SCALE GENOMIC DNA]</scope>
    <source>
        <strain evidence="2 3">NBC_00456</strain>
    </source>
</reference>
<proteinExistence type="predicted"/>
<dbReference type="EMBL" id="CP107906">
    <property type="protein sequence ID" value="WUG94445.1"/>
    <property type="molecule type" value="Genomic_DNA"/>
</dbReference>
<evidence type="ECO:0000256" key="1">
    <source>
        <dbReference type="SAM" id="MobiDB-lite"/>
    </source>
</evidence>
<feature type="region of interest" description="Disordered" evidence="1">
    <location>
        <begin position="216"/>
        <end position="267"/>
    </location>
</feature>
<dbReference type="RefSeq" id="WP_328338976.1">
    <property type="nucleotide sequence ID" value="NZ_CP107906.1"/>
</dbReference>
<evidence type="ECO:0000313" key="3">
    <source>
        <dbReference type="Proteomes" id="UP001341259"/>
    </source>
</evidence>
<name>A0ABZ1NS57_STRVL</name>
<evidence type="ECO:0000313" key="2">
    <source>
        <dbReference type="EMBL" id="WUG94445.1"/>
    </source>
</evidence>
<sequence>MTQRNTDVLLDVTSFISAEDFLLAQNRAAQPDDPFARQCFVEIVQSLIFMSRAYVAHPVLSNPRPEDFGERPLLLRELMRAGLAHTLQADRDQQQRAADLVDTALRDLESVHGITSMARFVEQAFTIDRTNAGSQTALSTRLSVRTRSPWNCQVSPWFTSRPGWPFSSSRYSPPGTAISRSHSLTRPDGPVNWNVAHARYGSASGISCRTCSRPSCSHAKPERRGWNQRVRRGGGPGFGADGRSAGVTGRPPASGRRGTADAEGSDTVTCPRPPICAAICFLAELPAPSSALRRAS</sequence>